<dbReference type="InterPro" id="IPR010985">
    <property type="entry name" value="Ribbon_hlx_hlx"/>
</dbReference>
<dbReference type="InterPro" id="IPR014795">
    <property type="entry name" value="TacA_1-like"/>
</dbReference>
<dbReference type="Pfam" id="PF08681">
    <property type="entry name" value="TacA1"/>
    <property type="match status" value="1"/>
</dbReference>
<evidence type="ECO:0000313" key="3">
    <source>
        <dbReference type="EMBL" id="ABZ70502.1"/>
    </source>
</evidence>
<evidence type="ECO:0000256" key="2">
    <source>
        <dbReference type="ARBA" id="ARBA00049988"/>
    </source>
</evidence>
<dbReference type="EMBL" id="CP000927">
    <property type="protein sequence ID" value="ABZ70502.1"/>
    <property type="molecule type" value="Genomic_DNA"/>
</dbReference>
<proteinExistence type="inferred from homology"/>
<dbReference type="PANTHER" id="PTHR35401">
    <property type="entry name" value="COPG FAMILY HELIX-TURN-HELIX PROTEIN-RELATED-RELATED"/>
    <property type="match status" value="1"/>
</dbReference>
<comment type="similarity">
    <text evidence="2">Belongs to the TacA antitoxin family.</text>
</comment>
<dbReference type="KEGG" id="cak:Caul_1372"/>
<dbReference type="eggNOG" id="COG4453">
    <property type="taxonomic scope" value="Bacteria"/>
</dbReference>
<accession>B0SZL2</accession>
<dbReference type="Gene3D" id="1.20.5.780">
    <property type="entry name" value="Single helix bin"/>
    <property type="match status" value="1"/>
</dbReference>
<dbReference type="HOGENOM" id="CLU_152494_3_4_5"/>
<evidence type="ECO:0000256" key="1">
    <source>
        <dbReference type="ARBA" id="ARBA00022649"/>
    </source>
</evidence>
<dbReference type="AlphaFoldDB" id="B0SZL2"/>
<dbReference type="PANTHER" id="PTHR35401:SF2">
    <property type="entry name" value="ABC-TYPE TRANSPORT SYSTEM"/>
    <property type="match status" value="1"/>
</dbReference>
<name>B0SZL2_CAUSK</name>
<sequence>MVMVLATSPAAAREPKKERIELRVAASAKDLIQRAMAVSGLTAGDLAYEGARRVLDEHERMMLTGADSIAFLDALNDPPEPNERLIAAARRYKAVVGKA</sequence>
<dbReference type="SUPFAM" id="SSF47598">
    <property type="entry name" value="Ribbon-helix-helix"/>
    <property type="match status" value="1"/>
</dbReference>
<evidence type="ECO:0008006" key="4">
    <source>
        <dbReference type="Google" id="ProtNLM"/>
    </source>
</evidence>
<keyword evidence="1" id="KW-1277">Toxin-antitoxin system</keyword>
<organism evidence="3">
    <name type="scientific">Caulobacter sp. (strain K31)</name>
    <dbReference type="NCBI Taxonomy" id="366602"/>
    <lineage>
        <taxon>Bacteria</taxon>
        <taxon>Pseudomonadati</taxon>
        <taxon>Pseudomonadota</taxon>
        <taxon>Alphaproteobacteria</taxon>
        <taxon>Caulobacterales</taxon>
        <taxon>Caulobacteraceae</taxon>
        <taxon>Caulobacter</taxon>
    </lineage>
</organism>
<protein>
    <recommendedName>
        <fullName evidence="4">DUF1778 domain-containing protein</fullName>
    </recommendedName>
</protein>
<dbReference type="STRING" id="366602.Caul_1372"/>
<gene>
    <name evidence="3" type="ordered locus">Caul_1372</name>
</gene>
<dbReference type="GO" id="GO:0006355">
    <property type="term" value="P:regulation of DNA-templated transcription"/>
    <property type="evidence" value="ECO:0007669"/>
    <property type="project" value="InterPro"/>
</dbReference>
<reference evidence="3" key="1">
    <citation type="submission" date="2008-01" db="EMBL/GenBank/DDBJ databases">
        <title>Complete sequence of chromosome of Caulobacter sp. K31.</title>
        <authorList>
            <consortium name="US DOE Joint Genome Institute"/>
            <person name="Copeland A."/>
            <person name="Lucas S."/>
            <person name="Lapidus A."/>
            <person name="Barry K."/>
            <person name="Glavina del Rio T."/>
            <person name="Dalin E."/>
            <person name="Tice H."/>
            <person name="Pitluck S."/>
            <person name="Bruce D."/>
            <person name="Goodwin L."/>
            <person name="Thompson L.S."/>
            <person name="Brettin T."/>
            <person name="Detter J.C."/>
            <person name="Han C."/>
            <person name="Schmutz J."/>
            <person name="Larimer F."/>
            <person name="Land M."/>
            <person name="Hauser L."/>
            <person name="Kyrpides N."/>
            <person name="Kim E."/>
            <person name="Stephens C."/>
            <person name="Richardson P."/>
        </authorList>
    </citation>
    <scope>NUCLEOTIDE SEQUENCE [LARGE SCALE GENOMIC DNA]</scope>
    <source>
        <strain evidence="3">K31</strain>
    </source>
</reference>